<evidence type="ECO:0000313" key="2">
    <source>
        <dbReference type="Proteomes" id="UP001523392"/>
    </source>
</evidence>
<dbReference type="RefSeq" id="WP_252954479.1">
    <property type="nucleotide sequence ID" value="NZ_JAFIRR010000106.1"/>
</dbReference>
<sequence>MQDTEWLTYLLDGADARPDLPAPRVGDTVEFRMLHGGREIEAWRPGGARLGRLPPAESALLSGLLAEDPAWRQGRIAALVPRPRQGGARIHVRIGTS</sequence>
<proteinExistence type="predicted"/>
<name>A0ABT1D7D4_9PROT</name>
<accession>A0ABT1D7D4</accession>
<protein>
    <recommendedName>
        <fullName evidence="3">HIRAN domain-containing protein</fullName>
    </recommendedName>
</protein>
<reference evidence="1 2" key="1">
    <citation type="submission" date="2021-12" db="EMBL/GenBank/DDBJ databases">
        <title>Siccirubricoccus leaddurans sp. nov., a high concentration Zn2+ tolerance bacterium.</title>
        <authorList>
            <person name="Cao Y."/>
        </authorList>
    </citation>
    <scope>NUCLEOTIDE SEQUENCE [LARGE SCALE GENOMIC DNA]</scope>
    <source>
        <strain evidence="1 2">KC 17139</strain>
    </source>
</reference>
<evidence type="ECO:0000313" key="1">
    <source>
        <dbReference type="EMBL" id="MCO6417846.1"/>
    </source>
</evidence>
<organism evidence="1 2">
    <name type="scientific">Siccirubricoccus soli</name>
    <dbReference type="NCBI Taxonomy" id="2899147"/>
    <lineage>
        <taxon>Bacteria</taxon>
        <taxon>Pseudomonadati</taxon>
        <taxon>Pseudomonadota</taxon>
        <taxon>Alphaproteobacteria</taxon>
        <taxon>Acetobacterales</taxon>
        <taxon>Roseomonadaceae</taxon>
        <taxon>Siccirubricoccus</taxon>
    </lineage>
</organism>
<gene>
    <name evidence="1" type="ORF">JYK14_16990</name>
</gene>
<comment type="caution">
    <text evidence="1">The sequence shown here is derived from an EMBL/GenBank/DDBJ whole genome shotgun (WGS) entry which is preliminary data.</text>
</comment>
<dbReference type="Proteomes" id="UP001523392">
    <property type="component" value="Unassembled WGS sequence"/>
</dbReference>
<dbReference type="EMBL" id="JAFIRR010000106">
    <property type="protein sequence ID" value="MCO6417846.1"/>
    <property type="molecule type" value="Genomic_DNA"/>
</dbReference>
<keyword evidence="2" id="KW-1185">Reference proteome</keyword>
<evidence type="ECO:0008006" key="3">
    <source>
        <dbReference type="Google" id="ProtNLM"/>
    </source>
</evidence>